<dbReference type="GO" id="GO:0006313">
    <property type="term" value="P:DNA transposition"/>
    <property type="evidence" value="ECO:0007669"/>
    <property type="project" value="InterPro"/>
</dbReference>
<organism evidence="3 4">
    <name type="scientific">Streptomyces canus</name>
    <dbReference type="NCBI Taxonomy" id="58343"/>
    <lineage>
        <taxon>Bacteria</taxon>
        <taxon>Bacillati</taxon>
        <taxon>Actinomycetota</taxon>
        <taxon>Actinomycetes</taxon>
        <taxon>Kitasatosporales</taxon>
        <taxon>Streptomycetaceae</taxon>
        <taxon>Streptomyces</taxon>
        <taxon>Streptomyces aurantiacus group</taxon>
    </lineage>
</organism>
<accession>A0AAW8F4S8</accession>
<comment type="caution">
    <text evidence="3">The sequence shown here is derived from an EMBL/GenBank/DDBJ whole genome shotgun (WGS) entry which is preliminary data.</text>
</comment>
<dbReference type="Proteomes" id="UP001234216">
    <property type="component" value="Unassembled WGS sequence"/>
</dbReference>
<evidence type="ECO:0000313" key="4">
    <source>
        <dbReference type="Proteomes" id="UP001234216"/>
    </source>
</evidence>
<proteinExistence type="predicted"/>
<dbReference type="GO" id="GO:0004803">
    <property type="term" value="F:transposase activity"/>
    <property type="evidence" value="ECO:0007669"/>
    <property type="project" value="InterPro"/>
</dbReference>
<dbReference type="PANTHER" id="PTHR30007">
    <property type="entry name" value="PHP DOMAIN PROTEIN"/>
    <property type="match status" value="1"/>
</dbReference>
<dbReference type="GO" id="GO:0003677">
    <property type="term" value="F:DNA binding"/>
    <property type="evidence" value="ECO:0007669"/>
    <property type="project" value="InterPro"/>
</dbReference>
<dbReference type="InterPro" id="IPR025161">
    <property type="entry name" value="IS402-like_dom"/>
</dbReference>
<protein>
    <submittedName>
        <fullName evidence="3">Transposase</fullName>
    </submittedName>
</protein>
<feature type="domain" description="Transposase IS4-like" evidence="1">
    <location>
        <begin position="108"/>
        <end position="240"/>
    </location>
</feature>
<reference evidence="3" key="1">
    <citation type="submission" date="2023-07" db="EMBL/GenBank/DDBJ databases">
        <title>Comparative genomics of wheat-associated soil bacteria to identify genetic determinants of phenazine resistance.</title>
        <authorList>
            <person name="Mouncey N."/>
        </authorList>
    </citation>
    <scope>NUCLEOTIDE SEQUENCE</scope>
    <source>
        <strain evidence="3">V4I22</strain>
    </source>
</reference>
<feature type="domain" description="Insertion element IS402-like" evidence="2">
    <location>
        <begin position="11"/>
        <end position="91"/>
    </location>
</feature>
<evidence type="ECO:0000313" key="3">
    <source>
        <dbReference type="EMBL" id="MDQ0904350.1"/>
    </source>
</evidence>
<dbReference type="Pfam" id="PF01609">
    <property type="entry name" value="DDE_Tnp_1"/>
    <property type="match status" value="1"/>
</dbReference>
<dbReference type="EMBL" id="JAUSZV010000002">
    <property type="protein sequence ID" value="MDQ0904350.1"/>
    <property type="molecule type" value="Genomic_DNA"/>
</dbReference>
<gene>
    <name evidence="3" type="ORF">QFZ22_000335</name>
</gene>
<evidence type="ECO:0000259" key="1">
    <source>
        <dbReference type="Pfam" id="PF01609"/>
    </source>
</evidence>
<dbReference type="PANTHER" id="PTHR30007:SF0">
    <property type="entry name" value="TRANSPOSASE"/>
    <property type="match status" value="1"/>
</dbReference>
<evidence type="ECO:0000259" key="2">
    <source>
        <dbReference type="Pfam" id="PF13340"/>
    </source>
</evidence>
<dbReference type="AlphaFoldDB" id="A0AAW8F4S8"/>
<name>A0AAW8F4S8_9ACTN</name>
<dbReference type="Pfam" id="PF13340">
    <property type="entry name" value="DUF4096"/>
    <property type="match status" value="1"/>
</dbReference>
<dbReference type="InterPro" id="IPR002559">
    <property type="entry name" value="Transposase_11"/>
</dbReference>
<sequence>MTSHSPYPSDLSDARWELIEPVLTSWRNERRARALDIGRPPEHDLRQIMNAILYVDRTGIPWRYLPHDFPPWATVYGYFAKWQQDGVFEQLTGLLRRLVREAEGRDAEPSACVLDSQTIKTSANVHLADQGTDAGKRIIGRKRHLSCDTLGLLLTVLVTAASVSDTAAGVTLLSRIATAHPHITKAWVDAGYRTTAIDHGARLGIDVHPVHRPPGTRGFTIIPRRWTIERSIGWLMHHRRLAATTRPTHTAPKP</sequence>
<dbReference type="NCBIfam" id="NF033580">
    <property type="entry name" value="transpos_IS5_3"/>
    <property type="match status" value="1"/>
</dbReference>